<dbReference type="GO" id="GO:0016491">
    <property type="term" value="F:oxidoreductase activity"/>
    <property type="evidence" value="ECO:0007669"/>
    <property type="project" value="TreeGrafter"/>
</dbReference>
<dbReference type="GO" id="GO:0019748">
    <property type="term" value="P:secondary metabolic process"/>
    <property type="evidence" value="ECO:0007669"/>
    <property type="project" value="TreeGrafter"/>
</dbReference>
<dbReference type="OMA" id="YENHEIA"/>
<dbReference type="InterPro" id="IPR036291">
    <property type="entry name" value="NAD(P)-bd_dom_sf"/>
</dbReference>
<keyword evidence="3" id="KW-1185">Reference proteome</keyword>
<dbReference type="EnsemblMetazoa" id="CapteT143282">
    <property type="protein sequence ID" value="CapteP143282"/>
    <property type="gene ID" value="CapteG143282"/>
</dbReference>
<dbReference type="HOGENOM" id="CLU_010194_2_10_1"/>
<reference evidence="3" key="1">
    <citation type="submission" date="2012-12" db="EMBL/GenBank/DDBJ databases">
        <authorList>
            <person name="Hellsten U."/>
            <person name="Grimwood J."/>
            <person name="Chapman J.A."/>
            <person name="Shapiro H."/>
            <person name="Aerts A."/>
            <person name="Otillar R.P."/>
            <person name="Terry A.Y."/>
            <person name="Boore J.L."/>
            <person name="Simakov O."/>
            <person name="Marletaz F."/>
            <person name="Cho S.-J."/>
            <person name="Edsinger-Gonzales E."/>
            <person name="Havlak P."/>
            <person name="Kuo D.-H."/>
            <person name="Larsson T."/>
            <person name="Lv J."/>
            <person name="Arendt D."/>
            <person name="Savage R."/>
            <person name="Osoegawa K."/>
            <person name="de Jong P."/>
            <person name="Lindberg D.R."/>
            <person name="Seaver E.C."/>
            <person name="Weisblat D.A."/>
            <person name="Putnam N.H."/>
            <person name="Grigoriev I.V."/>
            <person name="Rokhsar D.S."/>
        </authorList>
    </citation>
    <scope>NUCLEOTIDE SEQUENCE</scope>
    <source>
        <strain evidence="3">I ESC-2004</strain>
    </source>
</reference>
<dbReference type="EMBL" id="KB302172">
    <property type="protein sequence ID" value="ELU04752.1"/>
    <property type="molecule type" value="Genomic_DNA"/>
</dbReference>
<gene>
    <name evidence="1" type="ORF">CAPTEDRAFT_143282</name>
</gene>
<protein>
    <recommendedName>
        <fullName evidence="4">Short-chain dehydrogenase/reductase SDR</fullName>
    </recommendedName>
</protein>
<dbReference type="Pfam" id="PF00106">
    <property type="entry name" value="adh_short"/>
    <property type="match status" value="1"/>
</dbReference>
<name>R7ULE3_CAPTE</name>
<sequence>MANKVAVVTGANSGIGRALTESLLNRHCTVYVTYRSEERSETLLEMAKENPRLIPVKADFDTEVSLDTGIAQIKKKVGDRKVDLLVNNAGYFEKGANKFGALAGPAWSKSFRVNTIAPMLVTQALASNLDKSDDPTVVYISSRRGSITRNRHEKYLNRTAYTTSKAAGNMAHSSLSQKQERWRVLMIHPGAVITNFPSVQPDRISAKESAEGIISVIESGVKSGSFVDEKGKTIPW</sequence>
<reference evidence="2" key="3">
    <citation type="submission" date="2015-06" db="UniProtKB">
        <authorList>
            <consortium name="EnsemblMetazoa"/>
        </authorList>
    </citation>
    <scope>IDENTIFICATION</scope>
</reference>
<dbReference type="AlphaFoldDB" id="R7ULE3"/>
<dbReference type="InterPro" id="IPR002347">
    <property type="entry name" value="SDR_fam"/>
</dbReference>
<dbReference type="InterPro" id="IPR051468">
    <property type="entry name" value="Fungal_SecMetab_SDRs"/>
</dbReference>
<organism evidence="1">
    <name type="scientific">Capitella teleta</name>
    <name type="common">Polychaete worm</name>
    <dbReference type="NCBI Taxonomy" id="283909"/>
    <lineage>
        <taxon>Eukaryota</taxon>
        <taxon>Metazoa</taxon>
        <taxon>Spiralia</taxon>
        <taxon>Lophotrochozoa</taxon>
        <taxon>Annelida</taxon>
        <taxon>Polychaeta</taxon>
        <taxon>Sedentaria</taxon>
        <taxon>Scolecida</taxon>
        <taxon>Capitellidae</taxon>
        <taxon>Capitella</taxon>
    </lineage>
</organism>
<dbReference type="OrthoDB" id="7289984at2759"/>
<dbReference type="Proteomes" id="UP000014760">
    <property type="component" value="Unassembled WGS sequence"/>
</dbReference>
<evidence type="ECO:0000313" key="3">
    <source>
        <dbReference type="Proteomes" id="UP000014760"/>
    </source>
</evidence>
<dbReference type="PANTHER" id="PTHR43544:SF32">
    <property type="entry name" value="CHAIN DEHYDROGENASE, PUTATIVE (AFU_ORTHOLOGUE AFUA_5G01530)-RELATED"/>
    <property type="match status" value="1"/>
</dbReference>
<evidence type="ECO:0000313" key="2">
    <source>
        <dbReference type="EnsemblMetazoa" id="CapteP143282"/>
    </source>
</evidence>
<evidence type="ECO:0000313" key="1">
    <source>
        <dbReference type="EMBL" id="ELU04752.1"/>
    </source>
</evidence>
<dbReference type="GO" id="GO:0005737">
    <property type="term" value="C:cytoplasm"/>
    <property type="evidence" value="ECO:0007669"/>
    <property type="project" value="TreeGrafter"/>
</dbReference>
<accession>R7ULE3</accession>
<dbReference type="Gene3D" id="3.40.50.720">
    <property type="entry name" value="NAD(P)-binding Rossmann-like Domain"/>
    <property type="match status" value="1"/>
</dbReference>
<proteinExistence type="predicted"/>
<dbReference type="SUPFAM" id="SSF51735">
    <property type="entry name" value="NAD(P)-binding Rossmann-fold domains"/>
    <property type="match status" value="1"/>
</dbReference>
<evidence type="ECO:0008006" key="4">
    <source>
        <dbReference type="Google" id="ProtNLM"/>
    </source>
</evidence>
<dbReference type="PRINTS" id="PR00081">
    <property type="entry name" value="GDHRDH"/>
</dbReference>
<reference evidence="1 3" key="2">
    <citation type="journal article" date="2013" name="Nature">
        <title>Insights into bilaterian evolution from three spiralian genomes.</title>
        <authorList>
            <person name="Simakov O."/>
            <person name="Marletaz F."/>
            <person name="Cho S.J."/>
            <person name="Edsinger-Gonzales E."/>
            <person name="Havlak P."/>
            <person name="Hellsten U."/>
            <person name="Kuo D.H."/>
            <person name="Larsson T."/>
            <person name="Lv J."/>
            <person name="Arendt D."/>
            <person name="Savage R."/>
            <person name="Osoegawa K."/>
            <person name="de Jong P."/>
            <person name="Grimwood J."/>
            <person name="Chapman J.A."/>
            <person name="Shapiro H."/>
            <person name="Aerts A."/>
            <person name="Otillar R.P."/>
            <person name="Terry A.Y."/>
            <person name="Boore J.L."/>
            <person name="Grigoriev I.V."/>
            <person name="Lindberg D.R."/>
            <person name="Seaver E.C."/>
            <person name="Weisblat D.A."/>
            <person name="Putnam N.H."/>
            <person name="Rokhsar D.S."/>
        </authorList>
    </citation>
    <scope>NUCLEOTIDE SEQUENCE</scope>
    <source>
        <strain evidence="1 3">I ESC-2004</strain>
    </source>
</reference>
<dbReference type="PANTHER" id="PTHR43544">
    <property type="entry name" value="SHORT-CHAIN DEHYDROGENASE/REDUCTASE"/>
    <property type="match status" value="1"/>
</dbReference>
<dbReference type="EMBL" id="AMQN01044698">
    <property type="status" value="NOT_ANNOTATED_CDS"/>
    <property type="molecule type" value="Genomic_DNA"/>
</dbReference>